<gene>
    <name evidence="1" type="ORF">CP49_02700</name>
</gene>
<name>A0A0R3LHZ5_9BRAD</name>
<proteinExistence type="predicted"/>
<protein>
    <submittedName>
        <fullName evidence="1">Uncharacterized protein</fullName>
    </submittedName>
</protein>
<evidence type="ECO:0000313" key="2">
    <source>
        <dbReference type="Proteomes" id="UP000051913"/>
    </source>
</evidence>
<dbReference type="EMBL" id="LLXX01000118">
    <property type="protein sequence ID" value="KRR05421.1"/>
    <property type="molecule type" value="Genomic_DNA"/>
</dbReference>
<accession>A0A0R3LHZ5</accession>
<organism evidence="1 2">
    <name type="scientific">Bradyrhizobium valentinum</name>
    <dbReference type="NCBI Taxonomy" id="1518501"/>
    <lineage>
        <taxon>Bacteria</taxon>
        <taxon>Pseudomonadati</taxon>
        <taxon>Pseudomonadota</taxon>
        <taxon>Alphaproteobacteria</taxon>
        <taxon>Hyphomicrobiales</taxon>
        <taxon>Nitrobacteraceae</taxon>
        <taxon>Bradyrhizobium</taxon>
    </lineage>
</organism>
<dbReference type="AlphaFoldDB" id="A0A0R3LHZ5"/>
<dbReference type="Proteomes" id="UP000051913">
    <property type="component" value="Unassembled WGS sequence"/>
</dbReference>
<evidence type="ECO:0000313" key="1">
    <source>
        <dbReference type="EMBL" id="KRR05421.1"/>
    </source>
</evidence>
<keyword evidence="2" id="KW-1185">Reference proteome</keyword>
<reference evidence="1 2" key="1">
    <citation type="submission" date="2014-03" db="EMBL/GenBank/DDBJ databases">
        <title>Bradyrhizobium valentinum sp. nov., isolated from effective nodules of Lupinus mariae-josephae, a lupine endemic of basic-lime soils in Eastern Spain.</title>
        <authorList>
            <person name="Duran D."/>
            <person name="Rey L."/>
            <person name="Navarro A."/>
            <person name="Busquets A."/>
            <person name="Imperial J."/>
            <person name="Ruiz-Argueso T."/>
        </authorList>
    </citation>
    <scope>NUCLEOTIDE SEQUENCE [LARGE SCALE GENOMIC DNA]</scope>
    <source>
        <strain evidence="1 2">LmjM3</strain>
    </source>
</reference>
<sequence length="61" mass="6693">MVGLREGRFAHLARRRKQSNASHPVMVDKEKNQLIVVLSEGRDRGARGLVAVRLVGGLSLS</sequence>
<comment type="caution">
    <text evidence="1">The sequence shown here is derived from an EMBL/GenBank/DDBJ whole genome shotgun (WGS) entry which is preliminary data.</text>
</comment>